<name>A0ABV2TAC3_9BACT</name>
<evidence type="ECO:0000259" key="9">
    <source>
        <dbReference type="PROSITE" id="PS51007"/>
    </source>
</evidence>
<gene>
    <name evidence="10" type="ORF">ABR189_21230</name>
</gene>
<reference evidence="10 11" key="1">
    <citation type="submission" date="2024-06" db="EMBL/GenBank/DDBJ databases">
        <title>Chitinophaga defluvii sp. nov., isolated from municipal sewage.</title>
        <authorList>
            <person name="Zhang L."/>
        </authorList>
    </citation>
    <scope>NUCLEOTIDE SEQUENCE [LARGE SCALE GENOMIC DNA]</scope>
    <source>
        <strain evidence="10 11">H8</strain>
    </source>
</reference>
<comment type="caution">
    <text evidence="10">The sequence shown here is derived from an EMBL/GenBank/DDBJ whole genome shotgun (WGS) entry which is preliminary data.</text>
</comment>
<dbReference type="Gene3D" id="2.140.10.10">
    <property type="entry name" value="Quinoprotein alcohol dehydrogenase-like superfamily"/>
    <property type="match status" value="2"/>
</dbReference>
<evidence type="ECO:0000256" key="3">
    <source>
        <dbReference type="ARBA" id="ARBA00022617"/>
    </source>
</evidence>
<evidence type="ECO:0000256" key="4">
    <source>
        <dbReference type="ARBA" id="ARBA00022723"/>
    </source>
</evidence>
<dbReference type="InterPro" id="IPR009056">
    <property type="entry name" value="Cyt_c-like_dom"/>
</dbReference>
<evidence type="ECO:0000313" key="11">
    <source>
        <dbReference type="Proteomes" id="UP001549749"/>
    </source>
</evidence>
<keyword evidence="3 8" id="KW-0349">Heme</keyword>
<dbReference type="InterPro" id="IPR036909">
    <property type="entry name" value="Cyt_c-like_dom_sf"/>
</dbReference>
<dbReference type="SUPFAM" id="SSF46626">
    <property type="entry name" value="Cytochrome c"/>
    <property type="match status" value="1"/>
</dbReference>
<evidence type="ECO:0000256" key="5">
    <source>
        <dbReference type="ARBA" id="ARBA00022729"/>
    </source>
</evidence>
<organism evidence="10 11">
    <name type="scientific">Chitinophaga defluvii</name>
    <dbReference type="NCBI Taxonomy" id="3163343"/>
    <lineage>
        <taxon>Bacteria</taxon>
        <taxon>Pseudomonadati</taxon>
        <taxon>Bacteroidota</taxon>
        <taxon>Chitinophagia</taxon>
        <taxon>Chitinophagales</taxon>
        <taxon>Chitinophagaceae</taxon>
        <taxon>Chitinophaga</taxon>
    </lineage>
</organism>
<keyword evidence="5" id="KW-0732">Signal</keyword>
<evidence type="ECO:0000256" key="8">
    <source>
        <dbReference type="PROSITE-ProRule" id="PRU00433"/>
    </source>
</evidence>
<keyword evidence="11" id="KW-1185">Reference proteome</keyword>
<dbReference type="SUPFAM" id="SSF50998">
    <property type="entry name" value="Quinoprotein alcohol dehydrogenase-like"/>
    <property type="match status" value="1"/>
</dbReference>
<dbReference type="CDD" id="cd10280">
    <property type="entry name" value="PQQ_mGDH"/>
    <property type="match status" value="1"/>
</dbReference>
<protein>
    <submittedName>
        <fullName evidence="10">PQQ-binding-like beta-propeller repeat protein</fullName>
    </submittedName>
</protein>
<evidence type="ECO:0000313" key="10">
    <source>
        <dbReference type="EMBL" id="MET6999926.1"/>
    </source>
</evidence>
<comment type="similarity">
    <text evidence="2">Belongs to the bacterial PQQ dehydrogenase family.</text>
</comment>
<evidence type="ECO:0000256" key="2">
    <source>
        <dbReference type="ARBA" id="ARBA00008156"/>
    </source>
</evidence>
<dbReference type="RefSeq" id="WP_354662487.1">
    <property type="nucleotide sequence ID" value="NZ_JBEXAC010000002.1"/>
</dbReference>
<dbReference type="Gene3D" id="1.10.760.10">
    <property type="entry name" value="Cytochrome c-like domain"/>
    <property type="match status" value="1"/>
</dbReference>
<dbReference type="PANTHER" id="PTHR32303">
    <property type="entry name" value="QUINOPROTEIN ALCOHOL DEHYDROGENASE (CYTOCHROME C)"/>
    <property type="match status" value="1"/>
</dbReference>
<dbReference type="PROSITE" id="PS51007">
    <property type="entry name" value="CYTC"/>
    <property type="match status" value="1"/>
</dbReference>
<proteinExistence type="inferred from homology"/>
<dbReference type="PANTHER" id="PTHR32303:SF4">
    <property type="entry name" value="QUINOPROTEIN GLUCOSE DEHYDROGENASE"/>
    <property type="match status" value="1"/>
</dbReference>
<dbReference type="PROSITE" id="PS51257">
    <property type="entry name" value="PROKAR_LIPOPROTEIN"/>
    <property type="match status" value="1"/>
</dbReference>
<keyword evidence="6" id="KW-0560">Oxidoreductase</keyword>
<dbReference type="Proteomes" id="UP001549749">
    <property type="component" value="Unassembled WGS sequence"/>
</dbReference>
<keyword evidence="7 8" id="KW-0408">Iron</keyword>
<sequence length="703" mass="76356">MKMKTNRRRQGFIGACYSMVLLLSVSCKEVQHPDWGFAGGDEGHTNYAAFNQINKDNVAQLKVAWTYHTGDMKGNVQGNPLIVDGVMYITTPAQVLIAVDAAKGTELWRFNPAREGEVMGGVNRGIAHWGKGEQALIAFTSGPYLNVVSTKTGKPVPEFGDKGRINLNEGLVRPANEMAISAPAAPVIFKDLVIVGAMTWSAPANVSAFNIHTGKREWIFHNIPQPDEEGHESWGDKNFWKTGAGVNVWGGLCVDSENGMVFFATGQPKDDFYRPDNDGEHLYGNCIVALEAGTGKKKWHYQALHHDLWDLDLPCAPILVNLKKDGKKVPGVAQLTKTGNTLLFNRLTGELFSKVEERPVPASPLLGEKAFPTQPFVSWPEPFSRQVLTAADLTQLTPEAHESALKRFNAADTGWFMPPTEKGVIYYGIHGGAEWGGGAYEPESNVLYVNANELAWHITMHDINKAPGGKEDVSPGRNVYLARGCVSCHGGNREGMGAAPALKSLSAKYRKDEVVKIIKTGKGAMPAFTQIPEDDVQAIAAYLLDNKSTPGKTATEKIPVYRAMAYTKFLDEQGYPATAPPWGTLNALDLNTGKIKWKVPLGEYEELTRKGIPQTGTENFGGSIVTGGGLVFIAAARDLKFRAFDKDSGKVLWEDTLPYGGNAVPSTYMVNGRQYVVIPATGGGKLGNPTGDAYVAYALPDQQ</sequence>
<feature type="domain" description="Cytochrome c" evidence="9">
    <location>
        <begin position="471"/>
        <end position="547"/>
    </location>
</feature>
<dbReference type="InterPro" id="IPR017511">
    <property type="entry name" value="PQQ_mDH"/>
</dbReference>
<keyword evidence="4 8" id="KW-0479">Metal-binding</keyword>
<dbReference type="Pfam" id="PF01011">
    <property type="entry name" value="PQQ"/>
    <property type="match status" value="2"/>
</dbReference>
<dbReference type="InterPro" id="IPR011047">
    <property type="entry name" value="Quinoprotein_ADH-like_sf"/>
</dbReference>
<evidence type="ECO:0000256" key="1">
    <source>
        <dbReference type="ARBA" id="ARBA00001931"/>
    </source>
</evidence>
<evidence type="ECO:0000256" key="6">
    <source>
        <dbReference type="ARBA" id="ARBA00023002"/>
    </source>
</evidence>
<dbReference type="EMBL" id="JBEXAC010000002">
    <property type="protein sequence ID" value="MET6999926.1"/>
    <property type="molecule type" value="Genomic_DNA"/>
</dbReference>
<evidence type="ECO:0000256" key="7">
    <source>
        <dbReference type="ARBA" id="ARBA00023004"/>
    </source>
</evidence>
<accession>A0ABV2TAC3</accession>
<comment type="cofactor">
    <cofactor evidence="1">
        <name>pyrroloquinoline quinone</name>
        <dbReference type="ChEBI" id="CHEBI:58442"/>
    </cofactor>
</comment>
<dbReference type="InterPro" id="IPR002372">
    <property type="entry name" value="PQQ_rpt_dom"/>
</dbReference>
<dbReference type="SMART" id="SM00564">
    <property type="entry name" value="PQQ"/>
    <property type="match status" value="5"/>
</dbReference>
<dbReference type="InterPro" id="IPR018391">
    <property type="entry name" value="PQQ_b-propeller_rpt"/>
</dbReference>